<evidence type="ECO:0000313" key="4">
    <source>
        <dbReference type="EMBL" id="TMR22110.1"/>
    </source>
</evidence>
<sequence>MQTTISTAWRHQLACVTMTHPQRIMIFRRGEGSRLGGGPSAGCGNRAEVAVPDVTILPAERVQDSTAGGRGRRPVPPIVGVVSTNAHLSRRKLLISGAGLTALAAVGTLAGAPGHAVANTTPVSPPRLSLPAPTGRYRVGTTAMHLVDRSRTDPLAPSSRPRELMVRLWYPAAAGRRPAAGYLTPGLAAVLTAQLNAASGTDYPAGLLTFPTHSGQDAPAAGGSRRPIVLFSPGLATQAALYTGLTEHLASRGYIVAGIDHTFEAVVEFPGGRIETPPGQVHDDVVLPVRVADLRFVLDRLTAIAAGHHDAVTHRLPAGLADTLDATVVAAVGHSIGSLAVVEALDHDPRIDAGAALDGNPLGAASLAQPFLMMGNQNHRRADDPDWAAFYDRLRGPRLHLVIDGAGHRDLTDITIFKATLDLSALFDVGPIRGTRALGIERAYLAAWLDRSLLGRAGPLLAGESHRFPEVDFQP</sequence>
<dbReference type="PANTHER" id="PTHR10272">
    <property type="entry name" value="PLATELET-ACTIVATING FACTOR ACETYLHYDROLASE"/>
    <property type="match status" value="1"/>
</dbReference>
<accession>A0A5S4G825</accession>
<evidence type="ECO:0000256" key="1">
    <source>
        <dbReference type="ARBA" id="ARBA00022801"/>
    </source>
</evidence>
<name>A0A5S4G825_9ACTN</name>
<keyword evidence="5" id="KW-1185">Reference proteome</keyword>
<evidence type="ECO:0000256" key="2">
    <source>
        <dbReference type="ARBA" id="ARBA00022963"/>
    </source>
</evidence>
<dbReference type="GO" id="GO:0003847">
    <property type="term" value="F:1-alkyl-2-acetylglycerophosphocholine esterase activity"/>
    <property type="evidence" value="ECO:0007669"/>
    <property type="project" value="TreeGrafter"/>
</dbReference>
<dbReference type="PANTHER" id="PTHR10272:SF0">
    <property type="entry name" value="PLATELET-ACTIVATING FACTOR ACETYLHYDROLASE"/>
    <property type="match status" value="1"/>
</dbReference>
<dbReference type="Gene3D" id="3.40.50.1820">
    <property type="entry name" value="alpha/beta hydrolase"/>
    <property type="match status" value="1"/>
</dbReference>
<organism evidence="4 5">
    <name type="scientific">Nonomuraea zeae</name>
    <dbReference type="NCBI Taxonomy" id="1642303"/>
    <lineage>
        <taxon>Bacteria</taxon>
        <taxon>Bacillati</taxon>
        <taxon>Actinomycetota</taxon>
        <taxon>Actinomycetes</taxon>
        <taxon>Streptosporangiales</taxon>
        <taxon>Streptosporangiaceae</taxon>
        <taxon>Nonomuraea</taxon>
    </lineage>
</organism>
<evidence type="ECO:0008006" key="6">
    <source>
        <dbReference type="Google" id="ProtNLM"/>
    </source>
</evidence>
<dbReference type="GO" id="GO:0016042">
    <property type="term" value="P:lipid catabolic process"/>
    <property type="evidence" value="ECO:0007669"/>
    <property type="project" value="UniProtKB-KW"/>
</dbReference>
<dbReference type="OrthoDB" id="569821at2"/>
<keyword evidence="1" id="KW-0378">Hydrolase</keyword>
<keyword evidence="3" id="KW-0443">Lipid metabolism</keyword>
<comment type="caution">
    <text evidence="4">The sequence shown here is derived from an EMBL/GenBank/DDBJ whole genome shotgun (WGS) entry which is preliminary data.</text>
</comment>
<dbReference type="AlphaFoldDB" id="A0A5S4G825"/>
<evidence type="ECO:0000313" key="5">
    <source>
        <dbReference type="Proteomes" id="UP000306628"/>
    </source>
</evidence>
<proteinExistence type="predicted"/>
<protein>
    <recommendedName>
        <fullName evidence="6">Alpha/beta hydrolase</fullName>
    </recommendedName>
</protein>
<dbReference type="SUPFAM" id="SSF53474">
    <property type="entry name" value="alpha/beta-Hydrolases"/>
    <property type="match status" value="1"/>
</dbReference>
<dbReference type="Pfam" id="PF03403">
    <property type="entry name" value="PAF-AH_p_II"/>
    <property type="match status" value="2"/>
</dbReference>
<dbReference type="InterPro" id="IPR029058">
    <property type="entry name" value="AB_hydrolase_fold"/>
</dbReference>
<dbReference type="EMBL" id="VCKX01000282">
    <property type="protein sequence ID" value="TMR22110.1"/>
    <property type="molecule type" value="Genomic_DNA"/>
</dbReference>
<keyword evidence="2" id="KW-0442">Lipid degradation</keyword>
<dbReference type="Proteomes" id="UP000306628">
    <property type="component" value="Unassembled WGS sequence"/>
</dbReference>
<gene>
    <name evidence="4" type="ORF">ETD85_49940</name>
</gene>
<reference evidence="4 5" key="1">
    <citation type="submission" date="2019-05" db="EMBL/GenBank/DDBJ databases">
        <title>Draft genome sequence of Nonomuraea zeae DSM 100528.</title>
        <authorList>
            <person name="Saricaoglu S."/>
            <person name="Isik K."/>
        </authorList>
    </citation>
    <scope>NUCLEOTIDE SEQUENCE [LARGE SCALE GENOMIC DNA]</scope>
    <source>
        <strain evidence="4 5">DSM 100528</strain>
    </source>
</reference>
<evidence type="ECO:0000256" key="3">
    <source>
        <dbReference type="ARBA" id="ARBA00023098"/>
    </source>
</evidence>